<dbReference type="Pfam" id="PF00883">
    <property type="entry name" value="Peptidase_M17"/>
    <property type="match status" value="1"/>
</dbReference>
<comment type="caution">
    <text evidence="6">The sequence shown here is derived from an EMBL/GenBank/DDBJ whole genome shotgun (WGS) entry which is preliminary data.</text>
</comment>
<dbReference type="GO" id="GO:0030145">
    <property type="term" value="F:manganese ion binding"/>
    <property type="evidence" value="ECO:0007669"/>
    <property type="project" value="InterPro"/>
</dbReference>
<accession>A0A2H9THZ2</accession>
<dbReference type="AlphaFoldDB" id="A0A2H9THZ2"/>
<dbReference type="OrthoDB" id="412814at2759"/>
<evidence type="ECO:0000256" key="1">
    <source>
        <dbReference type="ARBA" id="ARBA00009528"/>
    </source>
</evidence>
<dbReference type="PANTHER" id="PTHR11963">
    <property type="entry name" value="LEUCINE AMINOPEPTIDASE-RELATED"/>
    <property type="match status" value="1"/>
</dbReference>
<evidence type="ECO:0000256" key="3">
    <source>
        <dbReference type="ARBA" id="ARBA00022670"/>
    </source>
</evidence>
<dbReference type="Gene3D" id="3.40.630.10">
    <property type="entry name" value="Zn peptidases"/>
    <property type="match status" value="1"/>
</dbReference>
<dbReference type="GO" id="GO:0006508">
    <property type="term" value="P:proteolysis"/>
    <property type="evidence" value="ECO:0007669"/>
    <property type="project" value="UniProtKB-KW"/>
</dbReference>
<organism evidence="6 7">
    <name type="scientific">Paramicrosporidium saccamoebae</name>
    <dbReference type="NCBI Taxonomy" id="1246581"/>
    <lineage>
        <taxon>Eukaryota</taxon>
        <taxon>Fungi</taxon>
        <taxon>Fungi incertae sedis</taxon>
        <taxon>Cryptomycota</taxon>
        <taxon>Cryptomycota incertae sedis</taxon>
        <taxon>Paramicrosporidium</taxon>
    </lineage>
</organism>
<dbReference type="InterPro" id="IPR011356">
    <property type="entry name" value="Leucine_aapep/pepB"/>
</dbReference>
<proteinExistence type="inferred from homology"/>
<evidence type="ECO:0000313" key="6">
    <source>
        <dbReference type="EMBL" id="PJF17356.1"/>
    </source>
</evidence>
<keyword evidence="4" id="KW-0378">Hydrolase</keyword>
<feature type="domain" description="Cytosol aminopeptidase" evidence="5">
    <location>
        <begin position="374"/>
        <end position="381"/>
    </location>
</feature>
<dbReference type="PRINTS" id="PR00481">
    <property type="entry name" value="LAMNOPPTDASE"/>
</dbReference>
<keyword evidence="2 6" id="KW-0031">Aminopeptidase</keyword>
<evidence type="ECO:0000259" key="5">
    <source>
        <dbReference type="PROSITE" id="PS00631"/>
    </source>
</evidence>
<dbReference type="InterPro" id="IPR000819">
    <property type="entry name" value="Peptidase_M17_C"/>
</dbReference>
<name>A0A2H9THZ2_9FUNG</name>
<protein>
    <submittedName>
        <fullName evidence="6">Leucine aminopeptidase</fullName>
    </submittedName>
</protein>
<dbReference type="EMBL" id="MTSL01000178">
    <property type="protein sequence ID" value="PJF17356.1"/>
    <property type="molecule type" value="Genomic_DNA"/>
</dbReference>
<keyword evidence="7" id="KW-1185">Reference proteome</keyword>
<dbReference type="PANTHER" id="PTHR11963:SF48">
    <property type="entry name" value="DIPEPTIDASE B, ISOFORM A"/>
    <property type="match status" value="1"/>
</dbReference>
<dbReference type="STRING" id="1246581.A0A2H9THZ2"/>
<gene>
    <name evidence="6" type="ORF">PSACC_02796</name>
</gene>
<evidence type="ECO:0000256" key="4">
    <source>
        <dbReference type="ARBA" id="ARBA00022801"/>
    </source>
</evidence>
<comment type="similarity">
    <text evidence="1">Belongs to the peptidase M17 family.</text>
</comment>
<dbReference type="Proteomes" id="UP000240830">
    <property type="component" value="Unassembled WGS sequence"/>
</dbReference>
<evidence type="ECO:0000256" key="2">
    <source>
        <dbReference type="ARBA" id="ARBA00022438"/>
    </source>
</evidence>
<dbReference type="SUPFAM" id="SSF53187">
    <property type="entry name" value="Zn-dependent exopeptidases"/>
    <property type="match status" value="1"/>
</dbReference>
<dbReference type="GO" id="GO:0070006">
    <property type="term" value="F:metalloaminopeptidase activity"/>
    <property type="evidence" value="ECO:0007669"/>
    <property type="project" value="InterPro"/>
</dbReference>
<dbReference type="GO" id="GO:0005737">
    <property type="term" value="C:cytoplasm"/>
    <property type="evidence" value="ECO:0007669"/>
    <property type="project" value="InterPro"/>
</dbReference>
<sequence length="550" mass="59876">MTGYQFMQLPDLQFHGEKQAGSVSGCDGVIVVFHDAEALATLNIPSSLDPSVKLLTEFVKSDESSKKKDVNVIINSNLPGGKMIVTPTGPLLRDHDDVRRYAEAVKRAISRAKSMETMKRPLLVLQPPPFDKMEESVRAEFALYYEVATLAALAEMHEPVEARETLPDLEQKALKGLQVVILGEDESVLATKLEFVKAIETGRRLARDIGSPDPERMSSINAAETVKTFMSTLSNVQVSVIESLETLKKEYPLFAAVTRAAEHVPRHAPRVVHLEYRSPDQSQVTEELYMVGKGINYDTGGANIKTGGNMTGMSRDKCGAAAMAGFVATCAMLKPKHINLSVDLAFARNSVGSNAYVADEIIRSRAGVRVRVGNTDAEGRMVMADLLAQMKERALASSDPSKARIFTCATLTGHCVYAYGPYVAAMENGPAKMLRLGERLKCNGQKIGDCLEVSTMRPEDYEVISPVTNCEDVLQIPMRSSGMIARGHQYPAAFLAIASGLNKHSLDVEPQKRLAYTHLDVAGAAEEKPGPYGRITATPIAALTMTFLKN</sequence>
<keyword evidence="3" id="KW-0645">Protease</keyword>
<dbReference type="PROSITE" id="PS00631">
    <property type="entry name" value="CYTOSOL_AP"/>
    <property type="match status" value="1"/>
</dbReference>
<reference evidence="6 7" key="1">
    <citation type="submission" date="2016-10" db="EMBL/GenBank/DDBJ databases">
        <title>The genome of Paramicrosporidium saccamoebae is the missing link in understanding Cryptomycota and Microsporidia evolution.</title>
        <authorList>
            <person name="Quandt C.A."/>
            <person name="Beaudet D."/>
            <person name="Corsaro D."/>
            <person name="Michel R."/>
            <person name="Corradi N."/>
            <person name="James T."/>
        </authorList>
    </citation>
    <scope>NUCLEOTIDE SEQUENCE [LARGE SCALE GENOMIC DNA]</scope>
    <source>
        <strain evidence="6 7">KSL3</strain>
    </source>
</reference>
<evidence type="ECO:0000313" key="7">
    <source>
        <dbReference type="Proteomes" id="UP000240830"/>
    </source>
</evidence>